<keyword evidence="3" id="KW-1185">Reference proteome</keyword>
<name>A0AA40EUF7_9PEZI</name>
<feature type="region of interest" description="Disordered" evidence="1">
    <location>
        <begin position="160"/>
        <end position="223"/>
    </location>
</feature>
<dbReference type="Proteomes" id="UP001172155">
    <property type="component" value="Unassembled WGS sequence"/>
</dbReference>
<reference evidence="2" key="1">
    <citation type="submission" date="2023-06" db="EMBL/GenBank/DDBJ databases">
        <title>Genome-scale phylogeny and comparative genomics of the fungal order Sordariales.</title>
        <authorList>
            <consortium name="Lawrence Berkeley National Laboratory"/>
            <person name="Hensen N."/>
            <person name="Bonometti L."/>
            <person name="Westerberg I."/>
            <person name="Brannstrom I.O."/>
            <person name="Guillou S."/>
            <person name="Cros-Aarteil S."/>
            <person name="Calhoun S."/>
            <person name="Haridas S."/>
            <person name="Kuo A."/>
            <person name="Mondo S."/>
            <person name="Pangilinan J."/>
            <person name="Riley R."/>
            <person name="LaButti K."/>
            <person name="Andreopoulos B."/>
            <person name="Lipzen A."/>
            <person name="Chen C."/>
            <person name="Yanf M."/>
            <person name="Daum C."/>
            <person name="Ng V."/>
            <person name="Clum A."/>
            <person name="Steindorff A."/>
            <person name="Ohm R."/>
            <person name="Martin F."/>
            <person name="Silar P."/>
            <person name="Natvig D."/>
            <person name="Lalanne C."/>
            <person name="Gautier V."/>
            <person name="Ament-velasquez S.L."/>
            <person name="Kruys A."/>
            <person name="Hutchinson M.I."/>
            <person name="Powell A.J."/>
            <person name="Barry K."/>
            <person name="Miller A.N."/>
            <person name="Grigoriev I.V."/>
            <person name="Debuchy R."/>
            <person name="Gladieux P."/>
            <person name="Thoren M.H."/>
            <person name="Johannesson H."/>
        </authorList>
    </citation>
    <scope>NUCLEOTIDE SEQUENCE</scope>
    <source>
        <strain evidence="2">SMH3187-1</strain>
    </source>
</reference>
<evidence type="ECO:0000256" key="1">
    <source>
        <dbReference type="SAM" id="MobiDB-lite"/>
    </source>
</evidence>
<sequence>MCLRYLNTEWACTATKCMLLRIEDEIPGSMPVQTVTKHRRSATVRSQQIPPAPAIENRHSPDCTGGTTDVATVHTIDPAYVSYHKRRERDMKWHLHRKWWVRSVGYIKKLGPKFQGNWWSMTKDAFAKEGAPTYIEVMKELLELLDGFWQILMDDWTEKHPVQQKPEGGERRQKRKRADPRGMGDLAPTTTTTTMTATATTTATMATTTNTTQRSRARMTGTD</sequence>
<evidence type="ECO:0000313" key="3">
    <source>
        <dbReference type="Proteomes" id="UP001172155"/>
    </source>
</evidence>
<proteinExistence type="predicted"/>
<organism evidence="2 3">
    <name type="scientific">Schizothecium vesticola</name>
    <dbReference type="NCBI Taxonomy" id="314040"/>
    <lineage>
        <taxon>Eukaryota</taxon>
        <taxon>Fungi</taxon>
        <taxon>Dikarya</taxon>
        <taxon>Ascomycota</taxon>
        <taxon>Pezizomycotina</taxon>
        <taxon>Sordariomycetes</taxon>
        <taxon>Sordariomycetidae</taxon>
        <taxon>Sordariales</taxon>
        <taxon>Schizotheciaceae</taxon>
        <taxon>Schizothecium</taxon>
    </lineage>
</organism>
<dbReference type="EMBL" id="JAUKUD010000004">
    <property type="protein sequence ID" value="KAK0745750.1"/>
    <property type="molecule type" value="Genomic_DNA"/>
</dbReference>
<dbReference type="AlphaFoldDB" id="A0AA40EUF7"/>
<feature type="compositionally biased region" description="Low complexity" evidence="1">
    <location>
        <begin position="189"/>
        <end position="212"/>
    </location>
</feature>
<comment type="caution">
    <text evidence="2">The sequence shown here is derived from an EMBL/GenBank/DDBJ whole genome shotgun (WGS) entry which is preliminary data.</text>
</comment>
<accession>A0AA40EUF7</accession>
<evidence type="ECO:0000313" key="2">
    <source>
        <dbReference type="EMBL" id="KAK0745750.1"/>
    </source>
</evidence>
<gene>
    <name evidence="2" type="ORF">B0T18DRAFT_390323</name>
</gene>
<protein>
    <submittedName>
        <fullName evidence="2">Uncharacterized protein</fullName>
    </submittedName>
</protein>
<feature type="compositionally biased region" description="Basic and acidic residues" evidence="1">
    <location>
        <begin position="160"/>
        <end position="171"/>
    </location>
</feature>